<evidence type="ECO:0000256" key="9">
    <source>
        <dbReference type="ARBA" id="ARBA00023284"/>
    </source>
</evidence>
<feature type="transmembrane region" description="Helical" evidence="10">
    <location>
        <begin position="60"/>
        <end position="81"/>
    </location>
</feature>
<keyword evidence="5 10" id="KW-1133">Transmembrane helix</keyword>
<organism evidence="12 13">
    <name type="scientific">Acanthamoeba castellanii (strain ATCC 30010 / Neff)</name>
    <dbReference type="NCBI Taxonomy" id="1257118"/>
    <lineage>
        <taxon>Eukaryota</taxon>
        <taxon>Amoebozoa</taxon>
        <taxon>Discosea</taxon>
        <taxon>Longamoebia</taxon>
        <taxon>Centramoebida</taxon>
        <taxon>Acanthamoebidae</taxon>
        <taxon>Acanthamoeba</taxon>
    </lineage>
</organism>
<dbReference type="GO" id="GO:0048038">
    <property type="term" value="F:quinone binding"/>
    <property type="evidence" value="ECO:0007669"/>
    <property type="project" value="UniProtKB-KW"/>
</dbReference>
<dbReference type="OrthoDB" id="17010at2759"/>
<dbReference type="Gene3D" id="3.40.30.10">
    <property type="entry name" value="Glutaredoxin"/>
    <property type="match status" value="1"/>
</dbReference>
<reference evidence="12 13" key="1">
    <citation type="journal article" date="2013" name="Genome Biol.">
        <title>Genome of Acanthamoeba castellanii highlights extensive lateral gene transfer and early evolution of tyrosine kinase signaling.</title>
        <authorList>
            <person name="Clarke M."/>
            <person name="Lohan A.J."/>
            <person name="Liu B."/>
            <person name="Lagkouvardos I."/>
            <person name="Roy S."/>
            <person name="Zafar N."/>
            <person name="Bertelli C."/>
            <person name="Schilde C."/>
            <person name="Kianianmomeni A."/>
            <person name="Burglin T.R."/>
            <person name="Frech C."/>
            <person name="Turcotte B."/>
            <person name="Kopec K.O."/>
            <person name="Synnott J.M."/>
            <person name="Choo C."/>
            <person name="Paponov I."/>
            <person name="Finkler A."/>
            <person name="Soon Heng Tan C."/>
            <person name="Hutchins A.P."/>
            <person name="Weinmeier T."/>
            <person name="Rattei T."/>
            <person name="Chu J.S."/>
            <person name="Gimenez G."/>
            <person name="Irimia M."/>
            <person name="Rigden D.J."/>
            <person name="Fitzpatrick D.A."/>
            <person name="Lorenzo-Morales J."/>
            <person name="Bateman A."/>
            <person name="Chiu C.H."/>
            <person name="Tang P."/>
            <person name="Hegemann P."/>
            <person name="Fromm H."/>
            <person name="Raoult D."/>
            <person name="Greub G."/>
            <person name="Miranda-Saavedra D."/>
            <person name="Chen N."/>
            <person name="Nash P."/>
            <person name="Ginger M.L."/>
            <person name="Horn M."/>
            <person name="Schaap P."/>
            <person name="Caler L."/>
            <person name="Loftus B."/>
        </authorList>
    </citation>
    <scope>NUCLEOTIDE SEQUENCE [LARGE SCALE GENOMIC DNA]</scope>
    <source>
        <strain evidence="12 13">Neff</strain>
    </source>
</reference>
<evidence type="ECO:0000313" key="12">
    <source>
        <dbReference type="EMBL" id="ELR19642.1"/>
    </source>
</evidence>
<evidence type="ECO:0000256" key="2">
    <source>
        <dbReference type="ARBA" id="ARBA00006214"/>
    </source>
</evidence>
<keyword evidence="6" id="KW-0560">Oxidoreductase</keyword>
<keyword evidence="3 10" id="KW-0812">Transmembrane</keyword>
<dbReference type="EMBL" id="KB007932">
    <property type="protein sequence ID" value="ELR19642.1"/>
    <property type="molecule type" value="Genomic_DNA"/>
</dbReference>
<feature type="transmembrane region" description="Helical" evidence="10">
    <location>
        <begin position="12"/>
        <end position="30"/>
    </location>
</feature>
<dbReference type="PANTHER" id="PTHR34573">
    <property type="entry name" value="VKC DOMAIN-CONTAINING PROTEIN"/>
    <property type="match status" value="1"/>
</dbReference>
<evidence type="ECO:0000259" key="11">
    <source>
        <dbReference type="SMART" id="SM00756"/>
    </source>
</evidence>
<dbReference type="VEuPathDB" id="AmoebaDB:ACA1_198830"/>
<feature type="transmembrane region" description="Helical" evidence="10">
    <location>
        <begin position="205"/>
        <end position="227"/>
    </location>
</feature>
<evidence type="ECO:0000256" key="8">
    <source>
        <dbReference type="ARBA" id="ARBA00023157"/>
    </source>
</evidence>
<accession>L8H333</accession>
<dbReference type="Pfam" id="PF07884">
    <property type="entry name" value="VKOR"/>
    <property type="match status" value="1"/>
</dbReference>
<evidence type="ECO:0000256" key="7">
    <source>
        <dbReference type="ARBA" id="ARBA00023136"/>
    </source>
</evidence>
<dbReference type="GeneID" id="14920466"/>
<gene>
    <name evidence="12" type="ORF">ACA1_198830</name>
</gene>
<evidence type="ECO:0000256" key="3">
    <source>
        <dbReference type="ARBA" id="ARBA00022692"/>
    </source>
</evidence>
<dbReference type="AlphaFoldDB" id="L8H333"/>
<dbReference type="InterPro" id="IPR036249">
    <property type="entry name" value="Thioredoxin-like_sf"/>
</dbReference>
<name>L8H333_ACACF</name>
<evidence type="ECO:0000313" key="13">
    <source>
        <dbReference type="Proteomes" id="UP000011083"/>
    </source>
</evidence>
<protein>
    <submittedName>
        <fullName evidence="12">Vitamin k epoxide reductase family protein</fullName>
    </submittedName>
</protein>
<dbReference type="RefSeq" id="XP_004341734.1">
    <property type="nucleotide sequence ID" value="XM_004341686.1"/>
</dbReference>
<dbReference type="InterPro" id="IPR038354">
    <property type="entry name" value="VKOR_sf"/>
</dbReference>
<dbReference type="CDD" id="cd12918">
    <property type="entry name" value="VKOR_arc"/>
    <property type="match status" value="1"/>
</dbReference>
<evidence type="ECO:0000256" key="5">
    <source>
        <dbReference type="ARBA" id="ARBA00022989"/>
    </source>
</evidence>
<feature type="domain" description="Vitamin K epoxide reductase" evidence="11">
    <location>
        <begin position="7"/>
        <end position="163"/>
    </location>
</feature>
<dbReference type="KEGG" id="acan:ACA1_198830"/>
<keyword evidence="13" id="KW-1185">Reference proteome</keyword>
<dbReference type="InterPro" id="IPR012932">
    <property type="entry name" value="VKOR"/>
</dbReference>
<dbReference type="PANTHER" id="PTHR34573:SF1">
    <property type="entry name" value="VITAMIN K EPOXIDE REDUCTASE DOMAIN-CONTAINING PROTEIN"/>
    <property type="match status" value="1"/>
</dbReference>
<dbReference type="GO" id="GO:0016491">
    <property type="term" value="F:oxidoreductase activity"/>
    <property type="evidence" value="ECO:0007669"/>
    <property type="project" value="UniProtKB-KW"/>
</dbReference>
<dbReference type="SMART" id="SM00756">
    <property type="entry name" value="VKc"/>
    <property type="match status" value="1"/>
</dbReference>
<evidence type="ECO:0000256" key="4">
    <source>
        <dbReference type="ARBA" id="ARBA00022719"/>
    </source>
</evidence>
<keyword evidence="4" id="KW-0874">Quinone</keyword>
<keyword evidence="8" id="KW-1015">Disulfide bond</keyword>
<proteinExistence type="inferred from homology"/>
<keyword evidence="9" id="KW-0676">Redox-active center</keyword>
<dbReference type="GO" id="GO:0016020">
    <property type="term" value="C:membrane"/>
    <property type="evidence" value="ECO:0007669"/>
    <property type="project" value="UniProtKB-SubCell"/>
</dbReference>
<dbReference type="OMA" id="WRIYLED"/>
<dbReference type="Proteomes" id="UP000011083">
    <property type="component" value="Unassembled WGS sequence"/>
</dbReference>
<evidence type="ECO:0000256" key="10">
    <source>
        <dbReference type="SAM" id="Phobius"/>
    </source>
</evidence>
<keyword evidence="7 10" id="KW-0472">Membrane</keyword>
<dbReference type="Gene3D" id="1.20.1440.130">
    <property type="entry name" value="VKOR domain"/>
    <property type="match status" value="1"/>
</dbReference>
<evidence type="ECO:0000256" key="6">
    <source>
        <dbReference type="ARBA" id="ARBA00023002"/>
    </source>
</evidence>
<sequence>MAEGKGATRWALWAACVSVAGVLLSLYMVADKYRSSGRSSCDLSERISCSVINNSEFASLFGVPVAVLGIVWFLVIGFLSYRLHNHPNGSASTLSSASGTIYTNKGMSEAAALAMAMLAWCVAGAGFIVYLLVAEIILGAICPMCTAVHVLVAFLFYASLRLYARHAIPPHSRDASSPLSTFFASATSLPTLTSAARALQPLLPALAALAALPLVIFILATISLPALDPSHAALRTCVLTNRQQLVFYGTDTCAACRRQKEVLGPDLLQLVRYVDCVRTPSSCAGKELKGYPTWAVEDWSGQERARHYGLRTLSQLLSLAACDVASS</sequence>
<comment type="similarity">
    <text evidence="2">Belongs to the VKOR family.</text>
</comment>
<feature type="transmembrane region" description="Helical" evidence="10">
    <location>
        <begin position="136"/>
        <end position="158"/>
    </location>
</feature>
<evidence type="ECO:0000256" key="1">
    <source>
        <dbReference type="ARBA" id="ARBA00004141"/>
    </source>
</evidence>
<dbReference type="SUPFAM" id="SSF52833">
    <property type="entry name" value="Thioredoxin-like"/>
    <property type="match status" value="1"/>
</dbReference>
<comment type="subcellular location">
    <subcellularLocation>
        <location evidence="1">Membrane</location>
        <topology evidence="1">Multi-pass membrane protein</topology>
    </subcellularLocation>
</comment>
<feature type="transmembrane region" description="Helical" evidence="10">
    <location>
        <begin position="110"/>
        <end position="130"/>
    </location>
</feature>